<evidence type="ECO:0000313" key="6">
    <source>
        <dbReference type="Proteomes" id="UP001157091"/>
    </source>
</evidence>
<dbReference type="Proteomes" id="UP001157091">
    <property type="component" value="Unassembled WGS sequence"/>
</dbReference>
<keyword evidence="3" id="KW-0862">Zinc</keyword>
<dbReference type="PANTHER" id="PTHR28082">
    <property type="entry name" value="ZINC FINGER PROTEIN"/>
    <property type="match status" value="1"/>
</dbReference>
<dbReference type="InterPro" id="IPR052604">
    <property type="entry name" value="Mito_Tim_assembly_helper"/>
</dbReference>
<name>A0ABQ6HYN5_9MICO</name>
<dbReference type="Pfam" id="PF05495">
    <property type="entry name" value="zf-CHY"/>
    <property type="match status" value="1"/>
</dbReference>
<evidence type="ECO:0000259" key="4">
    <source>
        <dbReference type="Pfam" id="PF05495"/>
    </source>
</evidence>
<sequence length="120" mass="13194">MVEARTCTGDAPARLPLPPVRGAVVDRETRCVHWSSPLDVVALRFWCCGAWCPCFACHEDDADHPARPRPRSAWDEPSALCGVCGHVMTTPEYRASDACPRCAAPFNPGCRTHAHLYFAD</sequence>
<evidence type="ECO:0000256" key="2">
    <source>
        <dbReference type="ARBA" id="ARBA00022771"/>
    </source>
</evidence>
<organism evidence="5 6">
    <name type="scientific">Luteimicrobium album</name>
    <dbReference type="NCBI Taxonomy" id="1054550"/>
    <lineage>
        <taxon>Bacteria</taxon>
        <taxon>Bacillati</taxon>
        <taxon>Actinomycetota</taxon>
        <taxon>Actinomycetes</taxon>
        <taxon>Micrococcales</taxon>
        <taxon>Luteimicrobium</taxon>
    </lineage>
</organism>
<reference evidence="6" key="1">
    <citation type="journal article" date="2019" name="Int. J. Syst. Evol. Microbiol.">
        <title>The Global Catalogue of Microorganisms (GCM) 10K type strain sequencing project: providing services to taxonomists for standard genome sequencing and annotation.</title>
        <authorList>
            <consortium name="The Broad Institute Genomics Platform"/>
            <consortium name="The Broad Institute Genome Sequencing Center for Infectious Disease"/>
            <person name="Wu L."/>
            <person name="Ma J."/>
        </authorList>
    </citation>
    <scope>NUCLEOTIDE SEQUENCE [LARGE SCALE GENOMIC DNA]</scope>
    <source>
        <strain evidence="6">NBRC 106348</strain>
    </source>
</reference>
<proteinExistence type="predicted"/>
<evidence type="ECO:0000256" key="3">
    <source>
        <dbReference type="ARBA" id="ARBA00022833"/>
    </source>
</evidence>
<keyword evidence="6" id="KW-1185">Reference proteome</keyword>
<dbReference type="InterPro" id="IPR016694">
    <property type="entry name" value="UCP017292"/>
</dbReference>
<evidence type="ECO:0000313" key="5">
    <source>
        <dbReference type="EMBL" id="GMA23608.1"/>
    </source>
</evidence>
<dbReference type="InterPro" id="IPR037274">
    <property type="entry name" value="Znf_CHY_sf"/>
</dbReference>
<dbReference type="InterPro" id="IPR008913">
    <property type="entry name" value="Znf_CHY"/>
</dbReference>
<accession>A0ABQ6HYN5</accession>
<dbReference type="RefSeq" id="WP_284292584.1">
    <property type="nucleotide sequence ID" value="NZ_BSUK01000001.1"/>
</dbReference>
<dbReference type="PIRSF" id="PIRSF017292">
    <property type="entry name" value="UCP017292_Znf_CHY"/>
    <property type="match status" value="1"/>
</dbReference>
<keyword evidence="2" id="KW-0863">Zinc-finger</keyword>
<protein>
    <recommendedName>
        <fullName evidence="4">CHY-type domain-containing protein</fullName>
    </recommendedName>
</protein>
<dbReference type="EMBL" id="BSUK01000001">
    <property type="protein sequence ID" value="GMA23608.1"/>
    <property type="molecule type" value="Genomic_DNA"/>
</dbReference>
<keyword evidence="1" id="KW-0479">Metal-binding</keyword>
<dbReference type="SUPFAM" id="SSF161219">
    <property type="entry name" value="CHY zinc finger-like"/>
    <property type="match status" value="1"/>
</dbReference>
<dbReference type="PANTHER" id="PTHR28082:SF1">
    <property type="entry name" value="HELPER OF TIM PROTEIN 13"/>
    <property type="match status" value="1"/>
</dbReference>
<evidence type="ECO:0000256" key="1">
    <source>
        <dbReference type="ARBA" id="ARBA00022723"/>
    </source>
</evidence>
<feature type="domain" description="CHY-type" evidence="4">
    <location>
        <begin position="31"/>
        <end position="89"/>
    </location>
</feature>
<gene>
    <name evidence="5" type="ORF">GCM10025864_13670</name>
</gene>
<comment type="caution">
    <text evidence="5">The sequence shown here is derived from an EMBL/GenBank/DDBJ whole genome shotgun (WGS) entry which is preliminary data.</text>
</comment>